<sequence>MAKQQGIRSIREMVVLARRDSRTLHVDECKVDEELQQVLRRSSKALEICDVDKRDLYVDNVDLVLNLDSEAC</sequence>
<comment type="caution">
    <text evidence="1">The sequence shown here is derived from an EMBL/GenBank/DDBJ whole genome shotgun (WGS) entry which is preliminary data.</text>
</comment>
<gene>
    <name evidence="1" type="ORF">F444_12331</name>
</gene>
<dbReference type="AlphaFoldDB" id="A0A080ZXE9"/>
<accession>A0A080ZXE9</accession>
<dbReference type="EMBL" id="ANJA01002214">
    <property type="protein sequence ID" value="ETO71310.1"/>
    <property type="molecule type" value="Genomic_DNA"/>
</dbReference>
<evidence type="ECO:0000313" key="1">
    <source>
        <dbReference type="EMBL" id="ETO71310.1"/>
    </source>
</evidence>
<dbReference type="Proteomes" id="UP000028582">
    <property type="component" value="Unassembled WGS sequence"/>
</dbReference>
<evidence type="ECO:0000313" key="2">
    <source>
        <dbReference type="Proteomes" id="UP000028582"/>
    </source>
</evidence>
<proteinExistence type="predicted"/>
<organism evidence="1 2">
    <name type="scientific">Phytophthora nicotianae P1976</name>
    <dbReference type="NCBI Taxonomy" id="1317066"/>
    <lineage>
        <taxon>Eukaryota</taxon>
        <taxon>Sar</taxon>
        <taxon>Stramenopiles</taxon>
        <taxon>Oomycota</taxon>
        <taxon>Peronosporomycetes</taxon>
        <taxon>Peronosporales</taxon>
        <taxon>Peronosporaceae</taxon>
        <taxon>Phytophthora</taxon>
    </lineage>
</organism>
<reference evidence="1 2" key="1">
    <citation type="submission" date="2013-11" db="EMBL/GenBank/DDBJ databases">
        <title>The Genome Sequence of Phytophthora parasitica P1976.</title>
        <authorList>
            <consortium name="The Broad Institute Genomics Platform"/>
            <person name="Russ C."/>
            <person name="Tyler B."/>
            <person name="Panabieres F."/>
            <person name="Shan W."/>
            <person name="Tripathy S."/>
            <person name="Grunwald N."/>
            <person name="Machado M."/>
            <person name="Johnson C.S."/>
            <person name="Walker B."/>
            <person name="Young S."/>
            <person name="Zeng Q."/>
            <person name="Gargeya S."/>
            <person name="Fitzgerald M."/>
            <person name="Haas B."/>
            <person name="Abouelleil A."/>
            <person name="Allen A.W."/>
            <person name="Alvarado L."/>
            <person name="Arachchi H.M."/>
            <person name="Berlin A.M."/>
            <person name="Chapman S.B."/>
            <person name="Gainer-Dewar J."/>
            <person name="Goldberg J."/>
            <person name="Griggs A."/>
            <person name="Gujja S."/>
            <person name="Hansen M."/>
            <person name="Howarth C."/>
            <person name="Imamovic A."/>
            <person name="Ireland A."/>
            <person name="Larimer J."/>
            <person name="McCowan C."/>
            <person name="Murphy C."/>
            <person name="Pearson M."/>
            <person name="Poon T.W."/>
            <person name="Priest M."/>
            <person name="Roberts A."/>
            <person name="Saif S."/>
            <person name="Shea T."/>
            <person name="Sisk P."/>
            <person name="Sykes S."/>
            <person name="Wortman J."/>
            <person name="Nusbaum C."/>
            <person name="Birren B."/>
        </authorList>
    </citation>
    <scope>NUCLEOTIDE SEQUENCE [LARGE SCALE GENOMIC DNA]</scope>
    <source>
        <strain evidence="1 2">P1976</strain>
    </source>
</reference>
<name>A0A080ZXE9_PHYNI</name>
<protein>
    <submittedName>
        <fullName evidence="1">Uncharacterized protein</fullName>
    </submittedName>
</protein>